<protein>
    <submittedName>
        <fullName evidence="2">Uncharacterized protein</fullName>
    </submittedName>
</protein>
<reference evidence="2 3" key="1">
    <citation type="submission" date="2024-10" db="EMBL/GenBank/DDBJ databases">
        <title>Updated reference genomes for cyclostephanoid diatoms.</title>
        <authorList>
            <person name="Roberts W.R."/>
            <person name="Alverson A.J."/>
        </authorList>
    </citation>
    <scope>NUCLEOTIDE SEQUENCE [LARGE SCALE GENOMIC DNA]</scope>
    <source>
        <strain evidence="2 3">AJA228-03</strain>
    </source>
</reference>
<dbReference type="Proteomes" id="UP001530377">
    <property type="component" value="Unassembled WGS sequence"/>
</dbReference>
<evidence type="ECO:0000256" key="1">
    <source>
        <dbReference type="SAM" id="MobiDB-lite"/>
    </source>
</evidence>
<evidence type="ECO:0000313" key="3">
    <source>
        <dbReference type="Proteomes" id="UP001530377"/>
    </source>
</evidence>
<dbReference type="AlphaFoldDB" id="A0ABD3SRZ1"/>
<sequence>MTGKGGSKSLGSRMGQGGGDGVSATRRRGGGRVIGGGGGGSGTTRELTALIFAAFAFSLTTVLLSSPSISRSLAALDGMDVLGIGGEGGGGMRTMTNDAADRMLLSAHPTPPRRSVSDVITWMLSETDRDVDTQHAGLSRLDDSPYAPLEFPPGTLGMDHAHSLRHCYADPNIYANHLRERGDGGRVRVSYSDRHDLAYVMLPKSGSSTARHVLQNEFDASEVSISLRPEDFYGQKEEGGGKGGTNEGKNTTVITFVRDPLSRFYSQYDESYVRTAPWQKNNNPYYVDPNNDPTDAQRGKPHPFPYLYEGLKSYDDYEDVYCPMKGRKSRKECKRERTREDGTLARRFERFVSDYDGLDPFDVHMTLQVPMLSSTNGMPLHVTQIYNTTDSEGGWRAIARQFLGENSTLGKGGDGKDGGGEGGVISGRSYPRRFDSGLVSVETQRRICFLVLIDYCCLNLPLPAVCKGRHYKSADDDVNRQLFCILDRMGRIQPGMFPRKSQG</sequence>
<organism evidence="2 3">
    <name type="scientific">Cyclostephanos tholiformis</name>
    <dbReference type="NCBI Taxonomy" id="382380"/>
    <lineage>
        <taxon>Eukaryota</taxon>
        <taxon>Sar</taxon>
        <taxon>Stramenopiles</taxon>
        <taxon>Ochrophyta</taxon>
        <taxon>Bacillariophyta</taxon>
        <taxon>Coscinodiscophyceae</taxon>
        <taxon>Thalassiosirophycidae</taxon>
        <taxon>Stephanodiscales</taxon>
        <taxon>Stephanodiscaceae</taxon>
        <taxon>Cyclostephanos</taxon>
    </lineage>
</organism>
<evidence type="ECO:0000313" key="2">
    <source>
        <dbReference type="EMBL" id="KAL3827002.1"/>
    </source>
</evidence>
<proteinExistence type="predicted"/>
<dbReference type="EMBL" id="JALLPB020000010">
    <property type="protein sequence ID" value="KAL3827002.1"/>
    <property type="molecule type" value="Genomic_DNA"/>
</dbReference>
<feature type="region of interest" description="Disordered" evidence="1">
    <location>
        <begin position="1"/>
        <end position="39"/>
    </location>
</feature>
<gene>
    <name evidence="2" type="ORF">ACHAXA_000066</name>
</gene>
<accession>A0ABD3SRZ1</accession>
<name>A0ABD3SRZ1_9STRA</name>
<feature type="compositionally biased region" description="Gly residues" evidence="1">
    <location>
        <begin position="1"/>
        <end position="21"/>
    </location>
</feature>
<keyword evidence="3" id="KW-1185">Reference proteome</keyword>
<comment type="caution">
    <text evidence="2">The sequence shown here is derived from an EMBL/GenBank/DDBJ whole genome shotgun (WGS) entry which is preliminary data.</text>
</comment>